<reference evidence="1" key="1">
    <citation type="submission" date="2021-06" db="EMBL/GenBank/DDBJ databases">
        <authorList>
            <person name="Hodson N. C."/>
            <person name="Mongue J. A."/>
            <person name="Jaron S. K."/>
        </authorList>
    </citation>
    <scope>NUCLEOTIDE SEQUENCE</scope>
</reference>
<name>A0A8J2JSI0_9HEXA</name>
<keyword evidence="2" id="KW-1185">Reference proteome</keyword>
<evidence type="ECO:0000313" key="1">
    <source>
        <dbReference type="EMBL" id="CAG7689986.1"/>
    </source>
</evidence>
<gene>
    <name evidence="1" type="ORF">AFUS01_LOCUS3472</name>
</gene>
<sequence length="125" mass="13949">MLLVEILSVVVVKFEFIEVKESMVGHKIRSSKGSKASNRKEFLEGIDNVKGIPLMSNIEVCRRCVFIENQISCDFTTLHGVEVLGLPSSVWVDRDLCTMKGGYYTYSGGRLHMMSDALAPGMFIL</sequence>
<evidence type="ECO:0000313" key="2">
    <source>
        <dbReference type="Proteomes" id="UP000708208"/>
    </source>
</evidence>
<organism evidence="1 2">
    <name type="scientific">Allacma fusca</name>
    <dbReference type="NCBI Taxonomy" id="39272"/>
    <lineage>
        <taxon>Eukaryota</taxon>
        <taxon>Metazoa</taxon>
        <taxon>Ecdysozoa</taxon>
        <taxon>Arthropoda</taxon>
        <taxon>Hexapoda</taxon>
        <taxon>Collembola</taxon>
        <taxon>Symphypleona</taxon>
        <taxon>Sminthuridae</taxon>
        <taxon>Allacma</taxon>
    </lineage>
</organism>
<accession>A0A8J2JSI0</accession>
<dbReference type="EMBL" id="CAJVCH010020927">
    <property type="protein sequence ID" value="CAG7689986.1"/>
    <property type="molecule type" value="Genomic_DNA"/>
</dbReference>
<protein>
    <submittedName>
        <fullName evidence="1">Uncharacterized protein</fullName>
    </submittedName>
</protein>
<proteinExistence type="predicted"/>
<comment type="caution">
    <text evidence="1">The sequence shown here is derived from an EMBL/GenBank/DDBJ whole genome shotgun (WGS) entry which is preliminary data.</text>
</comment>
<dbReference type="AlphaFoldDB" id="A0A8J2JSI0"/>
<dbReference type="Proteomes" id="UP000708208">
    <property type="component" value="Unassembled WGS sequence"/>
</dbReference>